<keyword evidence="3" id="KW-1185">Reference proteome</keyword>
<dbReference type="AlphaFoldDB" id="A0A3Q2E928"/>
<evidence type="ECO:0000256" key="1">
    <source>
        <dbReference type="SAM" id="MobiDB-lite"/>
    </source>
</evidence>
<proteinExistence type="predicted"/>
<sequence length="348" mass="39704">LPCDLLAKLLKFQLLQVKSCDQQRREDEQLQLGRQIFDGVANLIYDSVEMRRQYQHYRDHVQLIRIPTVVTMDSQPAEVHLQHCSEYHEPKSKLPPLYVDVEMCDYNSLLEPVPYEACSVPLILHCILEQVGVHTTAQMVRKSAHIPASIHLLFVYTFAVFVQILSDTKLLFYVNKIESVSWPEVERLFHQSVFEAMILTKVDQNGVLLNAPEPQPVQQQTLVIPWDNPVLYAKQKLQTVQTKGKQQKEVKASDKKNKALLGDEKRREHKGNEGIVSTKTLTAPPATTAAAEDEQRDLGLEEEPDNVKEHRNPEMKCSVLSSNCSLGVDFRLFFCCHRDSSATSRTDS</sequence>
<dbReference type="STRING" id="28743.ENSCVAP00000028697"/>
<dbReference type="PANTHER" id="PTHR21963">
    <property type="entry name" value="PF6"/>
    <property type="match status" value="1"/>
</dbReference>
<evidence type="ECO:0000313" key="3">
    <source>
        <dbReference type="Proteomes" id="UP000265020"/>
    </source>
</evidence>
<reference evidence="2" key="1">
    <citation type="submission" date="2025-08" db="UniProtKB">
        <authorList>
            <consortium name="Ensembl"/>
        </authorList>
    </citation>
    <scope>IDENTIFICATION</scope>
</reference>
<dbReference type="OMA" id="PVWELIQ"/>
<dbReference type="Ensembl" id="ENSCVAT00000020947.1">
    <property type="protein sequence ID" value="ENSCVAP00000028697.1"/>
    <property type="gene ID" value="ENSCVAG00000015913.1"/>
</dbReference>
<dbReference type="GO" id="GO:0005576">
    <property type="term" value="C:extracellular region"/>
    <property type="evidence" value="ECO:0007669"/>
    <property type="project" value="GOC"/>
</dbReference>
<feature type="region of interest" description="Disordered" evidence="1">
    <location>
        <begin position="243"/>
        <end position="309"/>
    </location>
</feature>
<dbReference type="GO" id="GO:1904158">
    <property type="term" value="P:axonemal central apparatus assembly"/>
    <property type="evidence" value="ECO:0007669"/>
    <property type="project" value="TreeGrafter"/>
</dbReference>
<organism evidence="2 3">
    <name type="scientific">Cyprinodon variegatus</name>
    <name type="common">Sheepshead minnow</name>
    <dbReference type="NCBI Taxonomy" id="28743"/>
    <lineage>
        <taxon>Eukaryota</taxon>
        <taxon>Metazoa</taxon>
        <taxon>Chordata</taxon>
        <taxon>Craniata</taxon>
        <taxon>Vertebrata</taxon>
        <taxon>Euteleostomi</taxon>
        <taxon>Actinopterygii</taxon>
        <taxon>Neopterygii</taxon>
        <taxon>Teleostei</taxon>
        <taxon>Neoteleostei</taxon>
        <taxon>Acanthomorphata</taxon>
        <taxon>Ovalentaria</taxon>
        <taxon>Atherinomorphae</taxon>
        <taxon>Cyprinodontiformes</taxon>
        <taxon>Cyprinodontidae</taxon>
        <taxon>Cyprinodon</taxon>
    </lineage>
</organism>
<dbReference type="InterPro" id="IPR026173">
    <property type="entry name" value="SPAG17"/>
</dbReference>
<dbReference type="GO" id="GO:0003351">
    <property type="term" value="P:epithelial cilium movement involved in extracellular fluid movement"/>
    <property type="evidence" value="ECO:0007669"/>
    <property type="project" value="TreeGrafter"/>
</dbReference>
<name>A0A3Q2E928_CYPVA</name>
<dbReference type="GO" id="GO:1990716">
    <property type="term" value="C:axonemal central apparatus"/>
    <property type="evidence" value="ECO:0007669"/>
    <property type="project" value="TreeGrafter"/>
</dbReference>
<evidence type="ECO:0000313" key="2">
    <source>
        <dbReference type="Ensembl" id="ENSCVAP00000028697.1"/>
    </source>
</evidence>
<feature type="compositionally biased region" description="Acidic residues" evidence="1">
    <location>
        <begin position="291"/>
        <end position="304"/>
    </location>
</feature>
<reference evidence="2" key="2">
    <citation type="submission" date="2025-09" db="UniProtKB">
        <authorList>
            <consortium name="Ensembl"/>
        </authorList>
    </citation>
    <scope>IDENTIFICATION</scope>
</reference>
<accession>A0A3Q2E928</accession>
<feature type="compositionally biased region" description="Low complexity" evidence="1">
    <location>
        <begin position="278"/>
        <end position="290"/>
    </location>
</feature>
<dbReference type="GeneTree" id="ENSGT00940000181945"/>
<protein>
    <submittedName>
        <fullName evidence="2">Uncharacterized protein</fullName>
    </submittedName>
</protein>
<feature type="compositionally biased region" description="Basic and acidic residues" evidence="1">
    <location>
        <begin position="246"/>
        <end position="272"/>
    </location>
</feature>
<dbReference type="Proteomes" id="UP000265020">
    <property type="component" value="Unassembled WGS sequence"/>
</dbReference>
<dbReference type="PANTHER" id="PTHR21963:SF1">
    <property type="entry name" value="SPERM-ASSOCIATED ANTIGEN 17"/>
    <property type="match status" value="1"/>
</dbReference>